<dbReference type="PIRSF" id="PIRSF000190">
    <property type="entry name" value="Pyd_amn-ph_oxd"/>
    <property type="match status" value="1"/>
</dbReference>
<gene>
    <name evidence="8" type="ORF">SAMN05421504_1021070</name>
</gene>
<evidence type="ECO:0000313" key="9">
    <source>
        <dbReference type="Proteomes" id="UP000199515"/>
    </source>
</evidence>
<dbReference type="InterPro" id="IPR012349">
    <property type="entry name" value="Split_barrel_FMN-bd"/>
</dbReference>
<organism evidence="8 9">
    <name type="scientific">Amycolatopsis xylanica</name>
    <dbReference type="NCBI Taxonomy" id="589385"/>
    <lineage>
        <taxon>Bacteria</taxon>
        <taxon>Bacillati</taxon>
        <taxon>Actinomycetota</taxon>
        <taxon>Actinomycetes</taxon>
        <taxon>Pseudonocardiales</taxon>
        <taxon>Pseudonocardiaceae</taxon>
        <taxon>Amycolatopsis</taxon>
    </lineage>
</organism>
<feature type="binding site" evidence="5">
    <location>
        <position position="181"/>
    </location>
    <ligand>
        <name>FMN</name>
        <dbReference type="ChEBI" id="CHEBI:58210"/>
    </ligand>
</feature>
<dbReference type="InterPro" id="IPR019576">
    <property type="entry name" value="Pyridoxamine_oxidase_dimer_C"/>
</dbReference>
<dbReference type="SUPFAM" id="SSF50475">
    <property type="entry name" value="FMN-binding split barrel"/>
    <property type="match status" value="1"/>
</dbReference>
<protein>
    <submittedName>
        <fullName evidence="8">Pyridoxamine 5'-phosphate oxidase</fullName>
    </submittedName>
</protein>
<dbReference type="PANTHER" id="PTHR10851">
    <property type="entry name" value="PYRIDOXINE-5-PHOSPHATE OXIDASE"/>
    <property type="match status" value="1"/>
</dbReference>
<evidence type="ECO:0000256" key="4">
    <source>
        <dbReference type="ARBA" id="ARBA00023002"/>
    </source>
</evidence>
<reference evidence="8 9" key="1">
    <citation type="submission" date="2016-10" db="EMBL/GenBank/DDBJ databases">
        <authorList>
            <person name="de Groot N.N."/>
        </authorList>
    </citation>
    <scope>NUCLEOTIDE SEQUENCE [LARGE SCALE GENOMIC DNA]</scope>
    <source>
        <strain evidence="8 9">CPCC 202699</strain>
    </source>
</reference>
<evidence type="ECO:0000256" key="5">
    <source>
        <dbReference type="PIRSR" id="PIRSR000190-2"/>
    </source>
</evidence>
<evidence type="ECO:0000256" key="1">
    <source>
        <dbReference type="ARBA" id="ARBA00007301"/>
    </source>
</evidence>
<comment type="similarity">
    <text evidence="1">Belongs to the pyridoxamine 5'-phosphate oxidase family.</text>
</comment>
<sequence length="208" mass="23568">MFRWPSFPDELPGFDTEAAPEKPHDLFLEWVAEAGEHVLAPHAVTLSTVDEDGPDARVVVLRGVDDDGWAFSTSLDSPKAAQLDQDSRAALTFFWPGRGRQVRLRGRVTRASADASFDDFDNRSPLSKAEVLLGHQSEVLESHAELVRAGAEVERALRENPELRPVSWQRYVFAPTVAEFWQGAIDRRHVRLRYRLENGGWVRELLWP</sequence>
<keyword evidence="3 5" id="KW-0288">FMN</keyword>
<evidence type="ECO:0000256" key="3">
    <source>
        <dbReference type="ARBA" id="ARBA00022643"/>
    </source>
</evidence>
<dbReference type="NCBIfam" id="NF004231">
    <property type="entry name" value="PRK05679.1"/>
    <property type="match status" value="1"/>
</dbReference>
<dbReference type="STRING" id="589385.SAMN05421504_1021070"/>
<comment type="cofactor">
    <cofactor evidence="5">
        <name>FMN</name>
        <dbReference type="ChEBI" id="CHEBI:58210"/>
    </cofactor>
    <text evidence="5">Binds 1 FMN per subunit.</text>
</comment>
<dbReference type="Pfam" id="PF10590">
    <property type="entry name" value="PNP_phzG_C"/>
    <property type="match status" value="1"/>
</dbReference>
<proteinExistence type="inferred from homology"/>
<keyword evidence="4" id="KW-0560">Oxidoreductase</keyword>
<evidence type="ECO:0000259" key="6">
    <source>
        <dbReference type="Pfam" id="PF01243"/>
    </source>
</evidence>
<evidence type="ECO:0000256" key="2">
    <source>
        <dbReference type="ARBA" id="ARBA00022630"/>
    </source>
</evidence>
<dbReference type="OrthoDB" id="9780392at2"/>
<feature type="domain" description="Pyridoxamine 5'-phosphate oxidase N-terminal" evidence="6">
    <location>
        <begin position="38"/>
        <end position="153"/>
    </location>
</feature>
<name>A0A1H3AUN6_9PSEU</name>
<dbReference type="GO" id="GO:0008615">
    <property type="term" value="P:pyridoxine biosynthetic process"/>
    <property type="evidence" value="ECO:0007669"/>
    <property type="project" value="InterPro"/>
</dbReference>
<feature type="binding site" evidence="5">
    <location>
        <position position="79"/>
    </location>
    <ligand>
        <name>FMN</name>
        <dbReference type="ChEBI" id="CHEBI:58210"/>
    </ligand>
</feature>
<keyword evidence="2" id="KW-0285">Flavoprotein</keyword>
<keyword evidence="9" id="KW-1185">Reference proteome</keyword>
<dbReference type="Proteomes" id="UP000199515">
    <property type="component" value="Unassembled WGS sequence"/>
</dbReference>
<dbReference type="PANTHER" id="PTHR10851:SF0">
    <property type="entry name" value="PYRIDOXINE-5'-PHOSPHATE OXIDASE"/>
    <property type="match status" value="1"/>
</dbReference>
<feature type="binding site" evidence="5">
    <location>
        <position position="191"/>
    </location>
    <ligand>
        <name>FMN</name>
        <dbReference type="ChEBI" id="CHEBI:58210"/>
    </ligand>
</feature>
<feature type="binding site" evidence="5">
    <location>
        <begin position="136"/>
        <end position="137"/>
    </location>
    <ligand>
        <name>FMN</name>
        <dbReference type="ChEBI" id="CHEBI:58210"/>
    </ligand>
</feature>
<dbReference type="InterPro" id="IPR011576">
    <property type="entry name" value="Pyridox_Oxase_N"/>
</dbReference>
<dbReference type="InterPro" id="IPR000659">
    <property type="entry name" value="Pyridox_Oxase"/>
</dbReference>
<feature type="domain" description="Pyridoxine 5'-phosphate oxidase dimerisation C-terminal" evidence="7">
    <location>
        <begin position="168"/>
        <end position="208"/>
    </location>
</feature>
<evidence type="ECO:0000313" key="8">
    <source>
        <dbReference type="EMBL" id="SDX33450.1"/>
    </source>
</evidence>
<dbReference type="Gene3D" id="2.30.110.10">
    <property type="entry name" value="Electron Transport, Fmn-binding Protein, Chain A"/>
    <property type="match status" value="1"/>
</dbReference>
<dbReference type="GO" id="GO:0010181">
    <property type="term" value="F:FMN binding"/>
    <property type="evidence" value="ECO:0007669"/>
    <property type="project" value="InterPro"/>
</dbReference>
<evidence type="ECO:0000259" key="7">
    <source>
        <dbReference type="Pfam" id="PF10590"/>
    </source>
</evidence>
<dbReference type="AlphaFoldDB" id="A0A1H3AUN6"/>
<accession>A0A1H3AUN6</accession>
<feature type="binding site" evidence="5">
    <location>
        <position position="101"/>
    </location>
    <ligand>
        <name>FMN</name>
        <dbReference type="ChEBI" id="CHEBI:58210"/>
    </ligand>
</feature>
<dbReference type="GO" id="GO:0004733">
    <property type="term" value="F:pyridoxamine phosphate oxidase activity"/>
    <property type="evidence" value="ECO:0007669"/>
    <property type="project" value="InterPro"/>
</dbReference>
<dbReference type="EMBL" id="FNON01000002">
    <property type="protein sequence ID" value="SDX33450.1"/>
    <property type="molecule type" value="Genomic_DNA"/>
</dbReference>
<dbReference type="RefSeq" id="WP_091288879.1">
    <property type="nucleotide sequence ID" value="NZ_FNON01000002.1"/>
</dbReference>
<dbReference type="Pfam" id="PF01243">
    <property type="entry name" value="PNPOx_N"/>
    <property type="match status" value="1"/>
</dbReference>